<comment type="pathway">
    <text evidence="2 13">Glycolipid biosynthesis; lipid IV(A) biosynthesis; lipid IV(A) from (3R)-3-hydroxytetradecanoyl-[acyl-carrier-protein] and UDP-N-acetyl-alpha-D-glucosamine: step 6/6.</text>
</comment>
<dbReference type="GO" id="GO:0009029">
    <property type="term" value="F:lipid-A 4'-kinase activity"/>
    <property type="evidence" value="ECO:0007669"/>
    <property type="project" value="UniProtKB-UniRule"/>
</dbReference>
<dbReference type="HAMAP" id="MF_00409">
    <property type="entry name" value="LpxK"/>
    <property type="match status" value="1"/>
</dbReference>
<dbReference type="RefSeq" id="WP_068701422.1">
    <property type="nucleotide sequence ID" value="NZ_BDCR01000001.1"/>
</dbReference>
<dbReference type="Pfam" id="PF02606">
    <property type="entry name" value="LpxK"/>
    <property type="match status" value="1"/>
</dbReference>
<reference evidence="15" key="1">
    <citation type="submission" date="2016-04" db="EMBL/GenBank/DDBJ databases">
        <title>Draft genome sequence of Paludibacter jiangxiensis strain NM7.</title>
        <authorList>
            <person name="Qiu Y."/>
            <person name="Matsuura N."/>
            <person name="Ohashi A."/>
            <person name="Tourlousse M.D."/>
            <person name="Sekiguchi Y."/>
        </authorList>
    </citation>
    <scope>NUCLEOTIDE SEQUENCE [LARGE SCALE GENOMIC DNA]</scope>
    <source>
        <strain evidence="15">NM7</strain>
    </source>
</reference>
<evidence type="ECO:0000313" key="14">
    <source>
        <dbReference type="EMBL" id="GAT61763.1"/>
    </source>
</evidence>
<feature type="binding site" evidence="13">
    <location>
        <begin position="51"/>
        <end position="58"/>
    </location>
    <ligand>
        <name>ATP</name>
        <dbReference type="ChEBI" id="CHEBI:30616"/>
    </ligand>
</feature>
<dbReference type="InterPro" id="IPR003758">
    <property type="entry name" value="LpxK"/>
</dbReference>
<evidence type="ECO:0000256" key="3">
    <source>
        <dbReference type="ARBA" id="ARBA00012071"/>
    </source>
</evidence>
<name>A0A170YFF4_9BACT</name>
<dbReference type="GO" id="GO:0009245">
    <property type="term" value="P:lipid A biosynthetic process"/>
    <property type="evidence" value="ECO:0007669"/>
    <property type="project" value="UniProtKB-UniRule"/>
</dbReference>
<dbReference type="EMBL" id="BDCR01000001">
    <property type="protein sequence ID" value="GAT61763.1"/>
    <property type="molecule type" value="Genomic_DNA"/>
</dbReference>
<evidence type="ECO:0000256" key="8">
    <source>
        <dbReference type="ARBA" id="ARBA00022741"/>
    </source>
</evidence>
<evidence type="ECO:0000256" key="7">
    <source>
        <dbReference type="ARBA" id="ARBA00022679"/>
    </source>
</evidence>
<evidence type="ECO:0000256" key="6">
    <source>
        <dbReference type="ARBA" id="ARBA00022556"/>
    </source>
</evidence>
<evidence type="ECO:0000256" key="9">
    <source>
        <dbReference type="ARBA" id="ARBA00022777"/>
    </source>
</evidence>
<dbReference type="AlphaFoldDB" id="A0A170YFF4"/>
<keyword evidence="7 13" id="KW-0808">Transferase</keyword>
<comment type="similarity">
    <text evidence="13">Belongs to the LpxK family.</text>
</comment>
<keyword evidence="8 13" id="KW-0547">Nucleotide-binding</keyword>
<comment type="catalytic activity">
    <reaction evidence="13">
        <text>a lipid A disaccharide + ATP = a lipid IVA + ADP + H(+)</text>
        <dbReference type="Rhea" id="RHEA:67840"/>
        <dbReference type="ChEBI" id="CHEBI:15378"/>
        <dbReference type="ChEBI" id="CHEBI:30616"/>
        <dbReference type="ChEBI" id="CHEBI:176343"/>
        <dbReference type="ChEBI" id="CHEBI:176425"/>
        <dbReference type="ChEBI" id="CHEBI:456216"/>
        <dbReference type="EC" id="2.7.1.130"/>
    </reaction>
</comment>
<keyword evidence="10 13" id="KW-0067">ATP-binding</keyword>
<proteinExistence type="inferred from homology"/>
<protein>
    <recommendedName>
        <fullName evidence="4 13">Tetraacyldisaccharide 4'-kinase</fullName>
        <ecNumber evidence="3 13">2.7.1.130</ecNumber>
    </recommendedName>
    <alternativeName>
        <fullName evidence="12 13">Lipid A 4'-kinase</fullName>
    </alternativeName>
</protein>
<dbReference type="PANTHER" id="PTHR42724">
    <property type="entry name" value="TETRAACYLDISACCHARIDE 4'-KINASE"/>
    <property type="match status" value="1"/>
</dbReference>
<evidence type="ECO:0000256" key="11">
    <source>
        <dbReference type="ARBA" id="ARBA00023098"/>
    </source>
</evidence>
<evidence type="ECO:0000256" key="2">
    <source>
        <dbReference type="ARBA" id="ARBA00004870"/>
    </source>
</evidence>
<dbReference type="PANTHER" id="PTHR42724:SF1">
    <property type="entry name" value="TETRAACYLDISACCHARIDE 4'-KINASE, MITOCHONDRIAL-RELATED"/>
    <property type="match status" value="1"/>
</dbReference>
<organism evidence="14 15">
    <name type="scientific">Paludibacter jiangxiensis</name>
    <dbReference type="NCBI Taxonomy" id="681398"/>
    <lineage>
        <taxon>Bacteria</taxon>
        <taxon>Pseudomonadati</taxon>
        <taxon>Bacteroidota</taxon>
        <taxon>Bacteroidia</taxon>
        <taxon>Bacteroidales</taxon>
        <taxon>Paludibacteraceae</taxon>
        <taxon>Paludibacter</taxon>
    </lineage>
</organism>
<keyword evidence="9 13" id="KW-0418">Kinase</keyword>
<accession>A0A170YFF4</accession>
<dbReference type="OrthoDB" id="9766423at2"/>
<dbReference type="Proteomes" id="UP000076586">
    <property type="component" value="Unassembled WGS sequence"/>
</dbReference>
<evidence type="ECO:0000256" key="1">
    <source>
        <dbReference type="ARBA" id="ARBA00002274"/>
    </source>
</evidence>
<evidence type="ECO:0000256" key="5">
    <source>
        <dbReference type="ARBA" id="ARBA00022516"/>
    </source>
</evidence>
<evidence type="ECO:0000256" key="12">
    <source>
        <dbReference type="ARBA" id="ARBA00029757"/>
    </source>
</evidence>
<reference evidence="15" key="2">
    <citation type="journal article" date="2017" name="Genome Announc.">
        <title>Draft genome sequence of Paludibacter jiangxiensis NM7(T), a propionate-producing fermentative bacterium.</title>
        <authorList>
            <person name="Qiu Y.-L."/>
            <person name="Tourlousse D.M."/>
            <person name="Matsuura N."/>
            <person name="Ohashi A."/>
            <person name="Sekiguchi Y."/>
        </authorList>
    </citation>
    <scope>NUCLEOTIDE SEQUENCE [LARGE SCALE GENOMIC DNA]</scope>
    <source>
        <strain evidence="15">NM7</strain>
    </source>
</reference>
<keyword evidence="5 13" id="KW-0444">Lipid biosynthesis</keyword>
<keyword evidence="11 13" id="KW-0443">Lipid metabolism</keyword>
<evidence type="ECO:0000313" key="15">
    <source>
        <dbReference type="Proteomes" id="UP000076586"/>
    </source>
</evidence>
<comment type="function">
    <text evidence="1 13">Transfers the gamma-phosphate of ATP to the 4'-position of a tetraacyldisaccharide 1-phosphate intermediate (termed DS-1-P) to form tetraacyldisaccharide 1,4'-bis-phosphate (lipid IVA).</text>
</comment>
<keyword evidence="6 13" id="KW-0441">Lipid A biosynthesis</keyword>
<gene>
    <name evidence="13" type="primary">lpxK</name>
    <name evidence="14" type="ORF">PJIAN_1346</name>
</gene>
<sequence>MNKRLFLVDLVLWMLSGIYAVIVRTRNWMFDSKILRSKAFDFPIISVGNLTVGGTGKTPHTEYIVSLLSQSMKVATLSRGYKRKTSGFVLADASATGTTIGDESYQIKRKFPEVAVAVDGNRRRGISKLLANKDLQPLSAIVLDDAFQHRYVTPGLNILITDFNRLFTDDHILPYGRLREPIHSKSRANIIIVSKCPETLHPMDFRVISKKINIFPYQSLYFTTYQYGEIYPLFNSLASSQPITVADIKAEKMQVLIVTGIVSPQGIYEHIEKFTTNYDKITFSDHHNFTQKDYRSIERKFNETKNPKILLVTEKDAARIVNDNNLPEELKPSIYVLPIKVKFLSGQEPKFNQQLTTYVKENSRNIRLSKKENQPSS</sequence>
<evidence type="ECO:0000256" key="4">
    <source>
        <dbReference type="ARBA" id="ARBA00016436"/>
    </source>
</evidence>
<comment type="caution">
    <text evidence="14">The sequence shown here is derived from an EMBL/GenBank/DDBJ whole genome shotgun (WGS) entry which is preliminary data.</text>
</comment>
<dbReference type="GO" id="GO:0005886">
    <property type="term" value="C:plasma membrane"/>
    <property type="evidence" value="ECO:0007669"/>
    <property type="project" value="TreeGrafter"/>
</dbReference>
<dbReference type="NCBIfam" id="TIGR00682">
    <property type="entry name" value="lpxK"/>
    <property type="match status" value="1"/>
</dbReference>
<dbReference type="UniPathway" id="UPA00359">
    <property type="reaction ID" value="UER00482"/>
</dbReference>
<evidence type="ECO:0000256" key="13">
    <source>
        <dbReference type="HAMAP-Rule" id="MF_00409"/>
    </source>
</evidence>
<keyword evidence="15" id="KW-1185">Reference proteome</keyword>
<dbReference type="EC" id="2.7.1.130" evidence="3 13"/>
<dbReference type="GO" id="GO:0005524">
    <property type="term" value="F:ATP binding"/>
    <property type="evidence" value="ECO:0007669"/>
    <property type="project" value="UniProtKB-UniRule"/>
</dbReference>
<dbReference type="GO" id="GO:0009244">
    <property type="term" value="P:lipopolysaccharide core region biosynthetic process"/>
    <property type="evidence" value="ECO:0007669"/>
    <property type="project" value="TreeGrafter"/>
</dbReference>
<evidence type="ECO:0000256" key="10">
    <source>
        <dbReference type="ARBA" id="ARBA00022840"/>
    </source>
</evidence>
<dbReference type="STRING" id="681398.PJIAN_1346"/>